<protein>
    <recommendedName>
        <fullName evidence="12">Fork-head domain-containing protein</fullName>
    </recommendedName>
</protein>
<dbReference type="InterPro" id="IPR030456">
    <property type="entry name" value="TF_fork_head_CS_2"/>
</dbReference>
<dbReference type="Pfam" id="PF00498">
    <property type="entry name" value="FHA"/>
    <property type="match status" value="1"/>
</dbReference>
<feature type="region of interest" description="Disordered" evidence="4">
    <location>
        <begin position="349"/>
        <end position="369"/>
    </location>
</feature>
<feature type="region of interest" description="Disordered" evidence="4">
    <location>
        <begin position="1309"/>
        <end position="1366"/>
    </location>
</feature>
<organism evidence="8 11">
    <name type="scientific">Venturia inaequalis</name>
    <name type="common">Apple scab fungus</name>
    <dbReference type="NCBI Taxonomy" id="5025"/>
    <lineage>
        <taxon>Eukaryota</taxon>
        <taxon>Fungi</taxon>
        <taxon>Dikarya</taxon>
        <taxon>Ascomycota</taxon>
        <taxon>Pezizomycotina</taxon>
        <taxon>Dothideomycetes</taxon>
        <taxon>Pleosporomycetidae</taxon>
        <taxon>Venturiales</taxon>
        <taxon>Venturiaceae</taxon>
        <taxon>Venturia</taxon>
    </lineage>
</organism>
<dbReference type="PROSITE" id="PS50039">
    <property type="entry name" value="FORK_HEAD_3"/>
    <property type="match status" value="1"/>
</dbReference>
<dbReference type="EMBL" id="WNWS01000002">
    <property type="protein sequence ID" value="KAE9988990.1"/>
    <property type="molecule type" value="Genomic_DNA"/>
</dbReference>
<evidence type="ECO:0000313" key="9">
    <source>
        <dbReference type="EMBL" id="KAE9988990.1"/>
    </source>
</evidence>
<proteinExistence type="predicted"/>
<feature type="region of interest" description="Disordered" evidence="4">
    <location>
        <begin position="1255"/>
        <end position="1277"/>
    </location>
</feature>
<dbReference type="PROSITE" id="PS00658">
    <property type="entry name" value="FORK_HEAD_2"/>
    <property type="match status" value="1"/>
</dbReference>
<dbReference type="InterPro" id="IPR008984">
    <property type="entry name" value="SMAD_FHA_dom_sf"/>
</dbReference>
<feature type="region of interest" description="Disordered" evidence="4">
    <location>
        <begin position="390"/>
        <end position="428"/>
    </location>
</feature>
<evidence type="ECO:0000313" key="11">
    <source>
        <dbReference type="Proteomes" id="UP000490939"/>
    </source>
</evidence>
<feature type="compositionally biased region" description="Pro residues" evidence="4">
    <location>
        <begin position="1507"/>
        <end position="1523"/>
    </location>
</feature>
<feature type="compositionally biased region" description="Polar residues" evidence="4">
    <location>
        <begin position="90"/>
        <end position="112"/>
    </location>
</feature>
<feature type="domain" description="Fork-head" evidence="6">
    <location>
        <begin position="931"/>
        <end position="1019"/>
    </location>
</feature>
<sequence>MQTAKISSADLHWTGIGIPTEDADFNPSSFFGDHLPFQLSPFDTDPTAAFASPRLCPFDVHIHCFCYPLPLELLPVDASHGVLAPLPSSNPLQHAPNSNTAERISDTASTATMLDVPDTVEKAEPESVQIEDETTGTDEPAVAGPTPQEQPQPQPQPNNETAEPVKKEQGQTEAPAASHDEKNESAPSPLSHNEPMTDAQNDSLPTTTADTAPIVDFTQLTIDPEISGGLPSQDLPTAGSFNLPTNTALIDPTQPFHGFNTQLNMDMNFGLLQGVDLLSTTHTAFEGAAVNFMDSYEPPVQPPAPATGFAKLEFLDGHFYMTTYAVELGRDMRAFRVAQTNTVHKQVFEENMAKPRKKRSPSVPGTPACQIKIDAGASIARSFVSEQGGIVGEDDGHISLNKKRRKKGQKSRSTGTSSSQSHLSRKNSTTHIENQYAFANQHQHPATVDPNMTAPLDPMVHMPDPTYTPLIPIHPPITEEEPHPTGKGISRKHVRIAYNFEKGYFEMDVYGRNGAFHDGNHCGKGDSVALHDGSQIQIGGVLMKFVLPTVPMSDGDVDEDLGSVSGRMSFSFEDTRGASIVADDDESVVGDLQSEEADPYTYYDEHNWDVDIDDEEEDDDDEVDYESPQTTRQKLKAKAPKTQKHSGKPSGTSKIEKSGTKLKIKFSSKQKARAEAEAKEREKELERERAREQRREERRALKAKKEAKKAKREAREAKEAAKAAKAKLAKETAAKQAEKRPAKTPSKQPAKQPSQQPAPPTEAKDETASGVANATGVELTEPSKEPSKTPIVEENKPVKEPPAVRINRDAPLQNGEEVTVPGLPAGLIIPARKKGPGRPPKDGVMSKRERALLIKQNKEREKAIKLGLDPSQIPPPEMKPPKPRPRKNSQGEDIEGDDGDDDKKSTRMPRPPRSPSPEMKIEDYTEEQLQRPQPNYVYLIYEAINACPNGVMNLQQIYSAIERKYPYFKFRTTSNGWQSSVRHNLGQHEAFRKVEKEGKGWLWGIKDGVPIERERKKKTPPPQAPPNGYNQAYPPPYPQYQYPQHAAPHNAPPPGAPPNFQQGPPPQGYANQRPPPGHMGPPNLQHQQVAAKPPPSLIQAPSAPGAPQSYSSPRHDLVHTKRMLLKDTLPDTLPKDTLLKDLTLHPRLINPVTALTNPIRMACRQRLLFLQDKPTIRTTQAPRPARMPSQDVIDTFRKVFIATIATKEGMGSEKATIVVNNAIKRVLEPEAMKSTPAFPEEDMVTTHFSDIVRQTQGPPRQATPSQNAPMHQAPPHTTSLVASAAATAAMAAKALPTAGPTGYPPSAGVAPGLKSYTPPTGPATAYRPPQPHPPTSTNNTQPQNRSLTPAGPPIAQNGPPTRPAEASLMGMLVGKPAVGSSSVTGALTPAIAPTTGPMSYSGPATAPRSMNTPGAASGLAPRANAPMTASKVSPPAITLSGTAPRPSPPMAASSMMSASTSKSPLPFSSQAPTANMGQLSQLSERLNDIVARANGTVTPTRPAVEPLTPPPGAAPVLNAPPVPQTGMKRASSPKAEAPEAKKVKVDGGS</sequence>
<evidence type="ECO:0000256" key="4">
    <source>
        <dbReference type="SAM" id="MobiDB-lite"/>
    </source>
</evidence>
<dbReference type="SMART" id="SM00339">
    <property type="entry name" value="FH"/>
    <property type="match status" value="1"/>
</dbReference>
<feature type="compositionally biased region" description="Basic and acidic residues" evidence="4">
    <location>
        <begin position="713"/>
        <end position="741"/>
    </location>
</feature>
<accession>A0A8H3UML4</accession>
<dbReference type="Proteomes" id="UP000447873">
    <property type="component" value="Unassembled WGS sequence"/>
</dbReference>
<evidence type="ECO:0000313" key="10">
    <source>
        <dbReference type="Proteomes" id="UP000447873"/>
    </source>
</evidence>
<dbReference type="GO" id="GO:0060962">
    <property type="term" value="P:regulation of ribosomal protein gene transcription by RNA polymerase II"/>
    <property type="evidence" value="ECO:0007669"/>
    <property type="project" value="InterPro"/>
</dbReference>
<evidence type="ECO:0000259" key="6">
    <source>
        <dbReference type="PROSITE" id="PS50039"/>
    </source>
</evidence>
<dbReference type="Pfam" id="PF00250">
    <property type="entry name" value="Forkhead"/>
    <property type="match status" value="1"/>
</dbReference>
<feature type="compositionally biased region" description="Basic residues" evidence="4">
    <location>
        <begin position="400"/>
        <end position="410"/>
    </location>
</feature>
<comment type="subcellular location">
    <subcellularLocation>
        <location evidence="3">Nucleus</location>
    </subcellularLocation>
</comment>
<feature type="compositionally biased region" description="Low complexity" evidence="4">
    <location>
        <begin position="1039"/>
        <end position="1049"/>
    </location>
</feature>
<keyword evidence="1 3" id="KW-0238">DNA-binding</keyword>
<feature type="compositionally biased region" description="Basic residues" evidence="4">
    <location>
        <begin position="633"/>
        <end position="647"/>
    </location>
</feature>
<evidence type="ECO:0000313" key="8">
    <source>
        <dbReference type="EMBL" id="KAE9972420.1"/>
    </source>
</evidence>
<dbReference type="InterPro" id="IPR036390">
    <property type="entry name" value="WH_DNA-bd_sf"/>
</dbReference>
<dbReference type="InterPro" id="IPR036388">
    <property type="entry name" value="WH-like_DNA-bd_sf"/>
</dbReference>
<feature type="compositionally biased region" description="Basic and acidic residues" evidence="4">
    <location>
        <begin position="672"/>
        <end position="704"/>
    </location>
</feature>
<dbReference type="PROSITE" id="PS50006">
    <property type="entry name" value="FHA_DOMAIN"/>
    <property type="match status" value="1"/>
</dbReference>
<evidence type="ECO:0000256" key="1">
    <source>
        <dbReference type="ARBA" id="ARBA00023125"/>
    </source>
</evidence>
<dbReference type="PANTHER" id="PTHR21712:SF29">
    <property type="entry name" value="PRE-RRNA-PROCESSING PROTEIN FHL1"/>
    <property type="match status" value="1"/>
</dbReference>
<feature type="compositionally biased region" description="Polar residues" evidence="4">
    <location>
        <begin position="1255"/>
        <end position="1269"/>
    </location>
</feature>
<feature type="compositionally biased region" description="Low complexity" evidence="4">
    <location>
        <begin position="411"/>
        <end position="422"/>
    </location>
</feature>
<dbReference type="Gene3D" id="1.10.10.10">
    <property type="entry name" value="Winged helix-like DNA-binding domain superfamily/Winged helix DNA-binding domain"/>
    <property type="match status" value="1"/>
</dbReference>
<dbReference type="SUPFAM" id="SSF49879">
    <property type="entry name" value="SMAD/FHA domain"/>
    <property type="match status" value="1"/>
</dbReference>
<dbReference type="CDD" id="cd00059">
    <property type="entry name" value="FH_FOX"/>
    <property type="match status" value="1"/>
</dbReference>
<dbReference type="Gene3D" id="2.60.200.20">
    <property type="match status" value="1"/>
</dbReference>
<feature type="region of interest" description="Disordered" evidence="4">
    <location>
        <begin position="90"/>
        <end position="209"/>
    </location>
</feature>
<feature type="compositionally biased region" description="Polar residues" evidence="4">
    <location>
        <begin position="1335"/>
        <end position="1347"/>
    </location>
</feature>
<feature type="region of interest" description="Disordered" evidence="4">
    <location>
        <begin position="1012"/>
        <end position="1113"/>
    </location>
</feature>
<feature type="region of interest" description="Disordered" evidence="4">
    <location>
        <begin position="581"/>
        <end position="923"/>
    </location>
</feature>
<dbReference type="Proteomes" id="UP000433883">
    <property type="component" value="Unassembled WGS sequence"/>
</dbReference>
<feature type="compositionally biased region" description="Low complexity" evidence="4">
    <location>
        <begin position="1450"/>
        <end position="1464"/>
    </location>
</feature>
<dbReference type="Proteomes" id="UP000490939">
    <property type="component" value="Unassembled WGS sequence"/>
</dbReference>
<dbReference type="GO" id="GO:0043565">
    <property type="term" value="F:sequence-specific DNA binding"/>
    <property type="evidence" value="ECO:0007669"/>
    <property type="project" value="InterPro"/>
</dbReference>
<feature type="compositionally biased region" description="Basic and acidic residues" evidence="4">
    <location>
        <begin position="1536"/>
        <end position="1549"/>
    </location>
</feature>
<keyword evidence="2 3" id="KW-0539">Nucleus</keyword>
<feature type="compositionally biased region" description="Basic and acidic residues" evidence="4">
    <location>
        <begin position="781"/>
        <end position="799"/>
    </location>
</feature>
<evidence type="ECO:0000259" key="5">
    <source>
        <dbReference type="PROSITE" id="PS50006"/>
    </source>
</evidence>
<dbReference type="GO" id="GO:0003700">
    <property type="term" value="F:DNA-binding transcription factor activity"/>
    <property type="evidence" value="ECO:0007669"/>
    <property type="project" value="InterPro"/>
</dbReference>
<feature type="compositionally biased region" description="Basic residues" evidence="4">
    <location>
        <begin position="660"/>
        <end position="671"/>
    </location>
</feature>
<reference evidence="8 11" key="1">
    <citation type="submission" date="2019-07" db="EMBL/GenBank/DDBJ databases">
        <title>Venturia inaequalis Genome Resource.</title>
        <authorList>
            <person name="Lichtner F.J."/>
        </authorList>
    </citation>
    <scope>NUCLEOTIDE SEQUENCE [LARGE SCALE GENOMIC DNA]</scope>
    <source>
        <strain evidence="9 10">120213</strain>
        <strain evidence="7">Bline_iso_100314</strain>
        <strain evidence="8 11">DMI_063113</strain>
    </source>
</reference>
<feature type="compositionally biased region" description="Pro residues" evidence="4">
    <location>
        <begin position="1050"/>
        <end position="1079"/>
    </location>
</feature>
<feature type="compositionally biased region" description="Acidic residues" evidence="4">
    <location>
        <begin position="610"/>
        <end position="625"/>
    </location>
</feature>
<dbReference type="PANTHER" id="PTHR21712">
    <property type="entry name" value="PRE-RRNA-PROCESSING PROTEIN FHL1"/>
    <property type="match status" value="1"/>
</dbReference>
<evidence type="ECO:0000256" key="3">
    <source>
        <dbReference type="PROSITE-ProRule" id="PRU00089"/>
    </source>
</evidence>
<feature type="compositionally biased region" description="Acidic residues" evidence="4">
    <location>
        <begin position="582"/>
        <end position="598"/>
    </location>
</feature>
<feature type="compositionally biased region" description="Basic and acidic residues" evidence="4">
    <location>
        <begin position="839"/>
        <end position="864"/>
    </location>
</feature>
<feature type="DNA-binding region" description="Fork-head" evidence="3">
    <location>
        <begin position="931"/>
        <end position="1019"/>
    </location>
</feature>
<evidence type="ECO:0008006" key="12">
    <source>
        <dbReference type="Google" id="ProtNLM"/>
    </source>
</evidence>
<evidence type="ECO:0000313" key="7">
    <source>
        <dbReference type="EMBL" id="KAE9969792.1"/>
    </source>
</evidence>
<dbReference type="EMBL" id="WNWQ01000355">
    <property type="protein sequence ID" value="KAE9969792.1"/>
    <property type="molecule type" value="Genomic_DNA"/>
</dbReference>
<dbReference type="InterPro" id="IPR045178">
    <property type="entry name" value="Fhl1/FHA1"/>
</dbReference>
<dbReference type="PRINTS" id="PR00053">
    <property type="entry name" value="FORKHEAD"/>
</dbReference>
<feature type="region of interest" description="Disordered" evidence="4">
    <location>
        <begin position="1394"/>
        <end position="1473"/>
    </location>
</feature>
<dbReference type="InterPro" id="IPR001766">
    <property type="entry name" value="Fork_head_dom"/>
</dbReference>
<feature type="region of interest" description="Disordered" evidence="4">
    <location>
        <begin position="1495"/>
        <end position="1549"/>
    </location>
</feature>
<dbReference type="GO" id="GO:0005634">
    <property type="term" value="C:nucleus"/>
    <property type="evidence" value="ECO:0007669"/>
    <property type="project" value="UniProtKB-SubCell"/>
</dbReference>
<dbReference type="EMBL" id="WNWR01000633">
    <property type="protein sequence ID" value="KAE9972420.1"/>
    <property type="molecule type" value="Genomic_DNA"/>
</dbReference>
<gene>
    <name evidence="7" type="ORF">BLS_005219</name>
    <name evidence="8" type="ORF">EG327_009502</name>
    <name evidence="9" type="ORF">EG328_003306</name>
</gene>
<keyword evidence="11" id="KW-1185">Reference proteome</keyword>
<name>A0A8H3UML4_VENIN</name>
<dbReference type="SUPFAM" id="SSF46785">
    <property type="entry name" value="Winged helix' DNA-binding domain"/>
    <property type="match status" value="1"/>
</dbReference>
<comment type="caution">
    <text evidence="8">The sequence shown here is derived from an EMBL/GenBank/DDBJ whole genome shotgun (WGS) entry which is preliminary data.</text>
</comment>
<evidence type="ECO:0000256" key="2">
    <source>
        <dbReference type="ARBA" id="ARBA00023242"/>
    </source>
</evidence>
<feature type="compositionally biased region" description="Low complexity" evidence="4">
    <location>
        <begin position="743"/>
        <end position="755"/>
    </location>
</feature>
<feature type="compositionally biased region" description="Polar residues" evidence="4">
    <location>
        <begin position="198"/>
        <end position="209"/>
    </location>
</feature>
<dbReference type="InterPro" id="IPR000253">
    <property type="entry name" value="FHA_dom"/>
</dbReference>
<feature type="domain" description="FHA" evidence="5">
    <location>
        <begin position="489"/>
        <end position="522"/>
    </location>
</feature>